<organism evidence="6 7">
    <name type="scientific">Coemansia reversa (strain ATCC 12441 / NRRL 1564)</name>
    <dbReference type="NCBI Taxonomy" id="763665"/>
    <lineage>
        <taxon>Eukaryota</taxon>
        <taxon>Fungi</taxon>
        <taxon>Fungi incertae sedis</taxon>
        <taxon>Zoopagomycota</taxon>
        <taxon>Kickxellomycotina</taxon>
        <taxon>Kickxellomycetes</taxon>
        <taxon>Kickxellales</taxon>
        <taxon>Kickxellaceae</taxon>
        <taxon>Coemansia</taxon>
    </lineage>
</organism>
<evidence type="ECO:0000313" key="6">
    <source>
        <dbReference type="EMBL" id="PIA14105.1"/>
    </source>
</evidence>
<dbReference type="OrthoDB" id="30195at2759"/>
<feature type="compositionally biased region" description="Acidic residues" evidence="4">
    <location>
        <begin position="653"/>
        <end position="683"/>
    </location>
</feature>
<evidence type="ECO:0000256" key="4">
    <source>
        <dbReference type="SAM" id="MobiDB-lite"/>
    </source>
</evidence>
<keyword evidence="2" id="KW-0539">Nucleus</keyword>
<evidence type="ECO:0000313" key="7">
    <source>
        <dbReference type="Proteomes" id="UP000242474"/>
    </source>
</evidence>
<dbReference type="InterPro" id="IPR036322">
    <property type="entry name" value="WD40_repeat_dom_sf"/>
</dbReference>
<gene>
    <name evidence="6" type="ORF">COEREDRAFT_17040</name>
</gene>
<evidence type="ECO:0000256" key="1">
    <source>
        <dbReference type="ARBA" id="ARBA00004123"/>
    </source>
</evidence>
<comment type="subcellular location">
    <subcellularLocation>
        <location evidence="1">Nucleus</location>
    </subcellularLocation>
</comment>
<keyword evidence="7" id="KW-1185">Reference proteome</keyword>
<name>A0A2G5B522_COERN</name>
<dbReference type="InterPro" id="IPR015943">
    <property type="entry name" value="WD40/YVTN_repeat-like_dom_sf"/>
</dbReference>
<evidence type="ECO:0000259" key="5">
    <source>
        <dbReference type="Pfam" id="PF04003"/>
    </source>
</evidence>
<feature type="domain" description="Small-subunit processome Utp12" evidence="5">
    <location>
        <begin position="462"/>
        <end position="564"/>
    </location>
</feature>
<dbReference type="InterPro" id="IPR007148">
    <property type="entry name" value="SSU_processome_Utp12"/>
</dbReference>
<dbReference type="InterPro" id="IPR001680">
    <property type="entry name" value="WD40_rpt"/>
</dbReference>
<dbReference type="Gene3D" id="2.130.10.10">
    <property type="entry name" value="YVTN repeat-like/Quinoprotein amine dehydrogenase"/>
    <property type="match status" value="2"/>
</dbReference>
<dbReference type="InterPro" id="IPR052414">
    <property type="entry name" value="U3_snoRNA-assoc_WDR"/>
</dbReference>
<dbReference type="SMART" id="SM00320">
    <property type="entry name" value="WD40"/>
    <property type="match status" value="4"/>
</dbReference>
<feature type="region of interest" description="Disordered" evidence="4">
    <location>
        <begin position="591"/>
        <end position="690"/>
    </location>
</feature>
<dbReference type="Proteomes" id="UP000242474">
    <property type="component" value="Unassembled WGS sequence"/>
</dbReference>
<dbReference type="STRING" id="763665.A0A2G5B522"/>
<comment type="similarity">
    <text evidence="3">Belongs to the UTP5 family.</text>
</comment>
<accession>A0A2G5B522</accession>
<dbReference type="GO" id="GO:0000462">
    <property type="term" value="P:maturation of SSU-rRNA from tricistronic rRNA transcript (SSU-rRNA, 5.8S rRNA, LSU-rRNA)"/>
    <property type="evidence" value="ECO:0007669"/>
    <property type="project" value="TreeGrafter"/>
</dbReference>
<sequence>MVKKTVHRRKSQGASQSKQASKTSIAQAEDGRWTCAFDSSSADASSLALVRGGVHGHRLRIVDVHTGALRSEFAGSDGEKINAVAWGLASPSKEALPAVAIGLKSGRIQLYSPARNAIIRTLEGAHNSGEISDLCFANGRLFSLDSNGAVTVWDEDNVSTRLSTGVSGARRLLVSADGQRVVVASHRVELWEIRQKKSAVCTWPGHTAPCHSLAWAAGEALVVSAAEDDRHVMVWDTMQPKLPHVVLACGSSVVHADVSPAGSVLAVGVDGTLAAWHQVAVARRPDSSGSSGTRPGVGYPPHAYVRVCSDDESMRLEAIRLARFSRTAGSEGAILLVRGSALRPIFESLQLADAEGQFQRDVVLRRALQEGPVSANQTIAERQLAAQLHSYSEAGAVATDPVREAVRNVDNVPTPTLSDRIRNLSVGASTATGEEPAALAAGLRLAAGTLVRVLVQSLHTGDSEMLDAVLANSARPNVVRDTILALPSAYVLSFLQQLFQRLQASPSRATQLLPWLRSTLALHAAHLSAVPSLVSQLSGFYQAIDSRLSSHQRLLKLSGRLELANTQIRARAHLESIHADRQRDAAKLSTMKPITVYREEDDESDLHGSTEPPTPVWQADLSTDDEGADAMAGADGTASEAEDDQWTDRDDNNDNSDQDNSDSDEDEDKDDMDVAEESDDSSESELQSFD</sequence>
<dbReference type="Pfam" id="PF04003">
    <property type="entry name" value="Utp12"/>
    <property type="match status" value="1"/>
</dbReference>
<feature type="compositionally biased region" description="Basic residues" evidence="4">
    <location>
        <begin position="1"/>
        <end position="11"/>
    </location>
</feature>
<feature type="region of interest" description="Disordered" evidence="4">
    <location>
        <begin position="1"/>
        <end position="25"/>
    </location>
</feature>
<dbReference type="PANTHER" id="PTHR44267">
    <property type="entry name" value="WD REPEAT-CONTAINING PROTEIN 43"/>
    <property type="match status" value="1"/>
</dbReference>
<dbReference type="GO" id="GO:0005730">
    <property type="term" value="C:nucleolus"/>
    <property type="evidence" value="ECO:0007669"/>
    <property type="project" value="TreeGrafter"/>
</dbReference>
<evidence type="ECO:0000256" key="2">
    <source>
        <dbReference type="ARBA" id="ARBA00023242"/>
    </source>
</evidence>
<proteinExistence type="inferred from homology"/>
<reference evidence="6 7" key="1">
    <citation type="journal article" date="2015" name="Genome Biol. Evol.">
        <title>Phylogenomic analyses indicate that early fungi evolved digesting cell walls of algal ancestors of land plants.</title>
        <authorList>
            <person name="Chang Y."/>
            <person name="Wang S."/>
            <person name="Sekimoto S."/>
            <person name="Aerts A.L."/>
            <person name="Choi C."/>
            <person name="Clum A."/>
            <person name="LaButti K.M."/>
            <person name="Lindquist E.A."/>
            <person name="Yee Ngan C."/>
            <person name="Ohm R.A."/>
            <person name="Salamov A.A."/>
            <person name="Grigoriev I.V."/>
            <person name="Spatafora J.W."/>
            <person name="Berbee M.L."/>
        </authorList>
    </citation>
    <scope>NUCLEOTIDE SEQUENCE [LARGE SCALE GENOMIC DNA]</scope>
    <source>
        <strain evidence="6 7">NRRL 1564</strain>
    </source>
</reference>
<dbReference type="AlphaFoldDB" id="A0A2G5B522"/>
<dbReference type="EMBL" id="KZ303521">
    <property type="protein sequence ID" value="PIA14105.1"/>
    <property type="molecule type" value="Genomic_DNA"/>
</dbReference>
<evidence type="ECO:0000256" key="3">
    <source>
        <dbReference type="ARBA" id="ARBA00038335"/>
    </source>
</evidence>
<dbReference type="PANTHER" id="PTHR44267:SF1">
    <property type="entry name" value="WD REPEAT-CONTAINING PROTEIN 43"/>
    <property type="match status" value="1"/>
</dbReference>
<protein>
    <submittedName>
        <fullName evidence="6">NUC189-domain-containing protein</fullName>
    </submittedName>
</protein>
<dbReference type="SUPFAM" id="SSF50978">
    <property type="entry name" value="WD40 repeat-like"/>
    <property type="match status" value="1"/>
</dbReference>
<feature type="compositionally biased region" description="Low complexity" evidence="4">
    <location>
        <begin position="12"/>
        <end position="25"/>
    </location>
</feature>